<dbReference type="Proteomes" id="UP000682843">
    <property type="component" value="Chromosome"/>
</dbReference>
<evidence type="ECO:0000256" key="4">
    <source>
        <dbReference type="SAM" id="SignalP"/>
    </source>
</evidence>
<protein>
    <recommendedName>
        <fullName evidence="5">GH26 domain-containing protein</fullName>
    </recommendedName>
</protein>
<dbReference type="RefSeq" id="WP_211912094.1">
    <property type="nucleotide sequence ID" value="NZ_CP036498.1"/>
</dbReference>
<feature type="signal peptide" evidence="4">
    <location>
        <begin position="1"/>
        <end position="28"/>
    </location>
</feature>
<evidence type="ECO:0000256" key="2">
    <source>
        <dbReference type="ARBA" id="ARBA00023295"/>
    </source>
</evidence>
<feature type="chain" id="PRO_5045855873" description="GH26 domain-containing protein" evidence="4">
    <location>
        <begin position="29"/>
        <end position="325"/>
    </location>
</feature>
<name>A0ABX8A5H7_9BRAD</name>
<keyword evidence="4" id="KW-0732">Signal</keyword>
<feature type="active site" description="Proton donor" evidence="3">
    <location>
        <position position="151"/>
    </location>
</feature>
<dbReference type="InterPro" id="IPR017853">
    <property type="entry name" value="GH"/>
</dbReference>
<feature type="active site" description="Nucleophile" evidence="3">
    <location>
        <position position="260"/>
    </location>
</feature>
<dbReference type="Gene3D" id="3.20.20.80">
    <property type="entry name" value="Glycosidases"/>
    <property type="match status" value="1"/>
</dbReference>
<keyword evidence="1 3" id="KW-0378">Hydrolase</keyword>
<dbReference type="PROSITE" id="PS51764">
    <property type="entry name" value="GH26"/>
    <property type="match status" value="1"/>
</dbReference>
<keyword evidence="2 3" id="KW-0326">Glycosidase</keyword>
<organism evidence="6 7">
    <name type="scientific">Tardiphaga alba</name>
    <dbReference type="NCBI Taxonomy" id="340268"/>
    <lineage>
        <taxon>Bacteria</taxon>
        <taxon>Pseudomonadati</taxon>
        <taxon>Pseudomonadota</taxon>
        <taxon>Alphaproteobacteria</taxon>
        <taxon>Hyphomicrobiales</taxon>
        <taxon>Nitrobacteraceae</taxon>
        <taxon>Tardiphaga</taxon>
    </lineage>
</organism>
<evidence type="ECO:0000256" key="3">
    <source>
        <dbReference type="PROSITE-ProRule" id="PRU01100"/>
    </source>
</evidence>
<accession>A0ABX8A5H7</accession>
<proteinExistence type="inferred from homology"/>
<keyword evidence="7" id="KW-1185">Reference proteome</keyword>
<evidence type="ECO:0000313" key="7">
    <source>
        <dbReference type="Proteomes" id="UP000682843"/>
    </source>
</evidence>
<evidence type="ECO:0000259" key="5">
    <source>
        <dbReference type="PROSITE" id="PS51764"/>
    </source>
</evidence>
<dbReference type="SUPFAM" id="SSF51445">
    <property type="entry name" value="(Trans)glycosidases"/>
    <property type="match status" value="1"/>
</dbReference>
<reference evidence="6 7" key="1">
    <citation type="submission" date="2019-02" db="EMBL/GenBank/DDBJ databases">
        <title>Emended description of the genus Rhodopseudomonas and description of Rhodopseudomonas albus sp. nov., a non-phototrophic, heavy-metal-tolerant bacterium isolated from garden soil.</title>
        <authorList>
            <person name="Bao Z."/>
            <person name="Cao W.W."/>
            <person name="Sato Y."/>
            <person name="Nishizawa T."/>
            <person name="Zhao J."/>
            <person name="Guo Y."/>
            <person name="Ohta H."/>
        </authorList>
    </citation>
    <scope>NUCLEOTIDE SEQUENCE [LARGE SCALE GENOMIC DNA]</scope>
    <source>
        <strain evidence="6 7">SK50-23</strain>
    </source>
</reference>
<gene>
    <name evidence="6" type="ORF">RPMA_06700</name>
</gene>
<comment type="similarity">
    <text evidence="3">Belongs to the glycosyl hydrolase 26 family.</text>
</comment>
<evidence type="ECO:0000256" key="1">
    <source>
        <dbReference type="ARBA" id="ARBA00022801"/>
    </source>
</evidence>
<feature type="domain" description="GH26" evidence="5">
    <location>
        <begin position="25"/>
        <end position="325"/>
    </location>
</feature>
<dbReference type="EMBL" id="CP036498">
    <property type="protein sequence ID" value="QUS38556.1"/>
    <property type="molecule type" value="Genomic_DNA"/>
</dbReference>
<dbReference type="InterPro" id="IPR022790">
    <property type="entry name" value="GH26_dom"/>
</dbReference>
<sequence length="325" mass="37450">MSARTTLRLVIAALLLGLAVTLSVSGTAAPEPSIATLPTAKYAGAFVSWGDRGREFNLRKWEDELNQPRSSALAVDYYAHDKWSDFAEYRWVPLLWQRLNPSRNVVWSFPLTVKGTPLADVANGLHDREFAAAAQAIADAQPRAIIRIGWEMNSIGTPWFAKGQEQDYIRAFRHVVGIFRRYSSQFKFDWCPNWGRQELPADSVYPGDDVVDYIGMDVYDFKWPGNEEKRWRDRYLKADYGLEWHRDFARAHGKKMSYPEWGVGQFGDNPYFVQKMHDWFVQNDADIAYAAYFNVDGDWPTQLDTGNFPKSQAVFNKLFRRTPPR</sequence>
<evidence type="ECO:0000313" key="6">
    <source>
        <dbReference type="EMBL" id="QUS38556.1"/>
    </source>
</evidence>